<dbReference type="PROSITE" id="PS00123">
    <property type="entry name" value="ALKALINE_PHOSPHATASE"/>
    <property type="match status" value="1"/>
</dbReference>
<protein>
    <recommendedName>
        <fullName evidence="3 16">Alkaline phosphatase</fullName>
        <ecNumber evidence="3 16">3.1.3.1</ecNumber>
    </recommendedName>
</protein>
<feature type="binding site" evidence="14">
    <location>
        <position position="480"/>
    </location>
    <ligand>
        <name>Zn(2+)</name>
        <dbReference type="ChEBI" id="CHEBI:29105"/>
        <label>2</label>
    </ligand>
</feature>
<evidence type="ECO:0000256" key="11">
    <source>
        <dbReference type="ARBA" id="ARBA00023180"/>
    </source>
</evidence>
<name>B4J8T3_DROGR</name>
<feature type="binding site" evidence="14">
    <location>
        <position position="365"/>
    </location>
    <ligand>
        <name>Zn(2+)</name>
        <dbReference type="ChEBI" id="CHEBI:29105"/>
        <label>2</label>
    </ligand>
</feature>
<evidence type="ECO:0000256" key="3">
    <source>
        <dbReference type="ARBA" id="ARBA00012647"/>
    </source>
</evidence>
<evidence type="ECO:0000256" key="15">
    <source>
        <dbReference type="RuleBase" id="RU003946"/>
    </source>
</evidence>
<evidence type="ECO:0000256" key="7">
    <source>
        <dbReference type="ARBA" id="ARBA00022801"/>
    </source>
</evidence>
<dbReference type="PhylomeDB" id="B4J8T3"/>
<keyword evidence="10" id="KW-0472">Membrane</keyword>
<dbReference type="AlphaFoldDB" id="B4J8T3"/>
<evidence type="ECO:0000256" key="14">
    <source>
        <dbReference type="PIRSR" id="PIRSR601952-2"/>
    </source>
</evidence>
<gene>
    <name evidence="18" type="primary">Dgri\GH19931</name>
    <name evidence="18" type="ORF">Dgri_GH19931</name>
</gene>
<dbReference type="PANTHER" id="PTHR11596:SF91">
    <property type="entry name" value="ALKALINE PHOSPHATASE-RELATED"/>
    <property type="match status" value="1"/>
</dbReference>
<keyword evidence="19" id="KW-1185">Reference proteome</keyword>
<dbReference type="STRING" id="7222.B4J8T3"/>
<organism evidence="19">
    <name type="scientific">Drosophila grimshawi</name>
    <name type="common">Hawaiian fruit fly</name>
    <name type="synonym">Idiomyia grimshawi</name>
    <dbReference type="NCBI Taxonomy" id="7222"/>
    <lineage>
        <taxon>Eukaryota</taxon>
        <taxon>Metazoa</taxon>
        <taxon>Ecdysozoa</taxon>
        <taxon>Arthropoda</taxon>
        <taxon>Hexapoda</taxon>
        <taxon>Insecta</taxon>
        <taxon>Pterygota</taxon>
        <taxon>Neoptera</taxon>
        <taxon>Endopterygota</taxon>
        <taxon>Diptera</taxon>
        <taxon>Brachycera</taxon>
        <taxon>Muscomorpha</taxon>
        <taxon>Ephydroidea</taxon>
        <taxon>Drosophilidae</taxon>
        <taxon>Drosophila</taxon>
        <taxon>Hawaiian Drosophila</taxon>
    </lineage>
</organism>
<dbReference type="OMA" id="HLPYDGD"/>
<dbReference type="FunFam" id="3.40.720.10:FF:000008">
    <property type="entry name" value="Alkaline phosphatase"/>
    <property type="match status" value="1"/>
</dbReference>
<feature type="binding site" evidence="14">
    <location>
        <position position="85"/>
    </location>
    <ligand>
        <name>Zn(2+)</name>
        <dbReference type="ChEBI" id="CHEBI:29105"/>
        <label>2</label>
    </ligand>
</feature>
<dbReference type="PANTHER" id="PTHR11596">
    <property type="entry name" value="ALKALINE PHOSPHATASE"/>
    <property type="match status" value="1"/>
</dbReference>
<feature type="signal peptide" evidence="17">
    <location>
        <begin position="1"/>
        <end position="25"/>
    </location>
</feature>
<evidence type="ECO:0000313" key="19">
    <source>
        <dbReference type="Proteomes" id="UP000001070"/>
    </source>
</evidence>
<comment type="catalytic activity">
    <reaction evidence="16">
        <text>a phosphate monoester + H2O = an alcohol + phosphate</text>
        <dbReference type="Rhea" id="RHEA:15017"/>
        <dbReference type="ChEBI" id="CHEBI:15377"/>
        <dbReference type="ChEBI" id="CHEBI:30879"/>
        <dbReference type="ChEBI" id="CHEBI:43474"/>
        <dbReference type="ChEBI" id="CHEBI:67140"/>
        <dbReference type="EC" id="3.1.3.1"/>
    </reaction>
</comment>
<dbReference type="GO" id="GO:0005886">
    <property type="term" value="C:plasma membrane"/>
    <property type="evidence" value="ECO:0007669"/>
    <property type="project" value="UniProtKB-SubCell"/>
</dbReference>
<reference evidence="18 19" key="1">
    <citation type="journal article" date="2007" name="Nature">
        <title>Evolution of genes and genomes on the Drosophila phylogeny.</title>
        <authorList>
            <consortium name="Drosophila 12 Genomes Consortium"/>
            <person name="Clark A.G."/>
            <person name="Eisen M.B."/>
            <person name="Smith D.R."/>
            <person name="Bergman C.M."/>
            <person name="Oliver B."/>
            <person name="Markow T.A."/>
            <person name="Kaufman T.C."/>
            <person name="Kellis M."/>
            <person name="Gelbart W."/>
            <person name="Iyer V.N."/>
            <person name="Pollard D.A."/>
            <person name="Sackton T.B."/>
            <person name="Larracuente A.M."/>
            <person name="Singh N.D."/>
            <person name="Abad J.P."/>
            <person name="Abt D.N."/>
            <person name="Adryan B."/>
            <person name="Aguade M."/>
            <person name="Akashi H."/>
            <person name="Anderson W.W."/>
            <person name="Aquadro C.F."/>
            <person name="Ardell D.H."/>
            <person name="Arguello R."/>
            <person name="Artieri C.G."/>
            <person name="Barbash D.A."/>
            <person name="Barker D."/>
            <person name="Barsanti P."/>
            <person name="Batterham P."/>
            <person name="Batzoglou S."/>
            <person name="Begun D."/>
            <person name="Bhutkar A."/>
            <person name="Blanco E."/>
            <person name="Bosak S.A."/>
            <person name="Bradley R.K."/>
            <person name="Brand A.D."/>
            <person name="Brent M.R."/>
            <person name="Brooks A.N."/>
            <person name="Brown R.H."/>
            <person name="Butlin R.K."/>
            <person name="Caggese C."/>
            <person name="Calvi B.R."/>
            <person name="Bernardo de Carvalho A."/>
            <person name="Caspi A."/>
            <person name="Castrezana S."/>
            <person name="Celniker S.E."/>
            <person name="Chang J.L."/>
            <person name="Chapple C."/>
            <person name="Chatterji S."/>
            <person name="Chinwalla A."/>
            <person name="Civetta A."/>
            <person name="Clifton S.W."/>
            <person name="Comeron J.M."/>
            <person name="Costello J.C."/>
            <person name="Coyne J.A."/>
            <person name="Daub J."/>
            <person name="David R.G."/>
            <person name="Delcher A.L."/>
            <person name="Delehaunty K."/>
            <person name="Do C.B."/>
            <person name="Ebling H."/>
            <person name="Edwards K."/>
            <person name="Eickbush T."/>
            <person name="Evans J.D."/>
            <person name="Filipski A."/>
            <person name="Findeiss S."/>
            <person name="Freyhult E."/>
            <person name="Fulton L."/>
            <person name="Fulton R."/>
            <person name="Garcia A.C."/>
            <person name="Gardiner A."/>
            <person name="Garfield D.A."/>
            <person name="Garvin B.E."/>
            <person name="Gibson G."/>
            <person name="Gilbert D."/>
            <person name="Gnerre S."/>
            <person name="Godfrey J."/>
            <person name="Good R."/>
            <person name="Gotea V."/>
            <person name="Gravely B."/>
            <person name="Greenberg A.J."/>
            <person name="Griffiths-Jones S."/>
            <person name="Gross S."/>
            <person name="Guigo R."/>
            <person name="Gustafson E.A."/>
            <person name="Haerty W."/>
            <person name="Hahn M.W."/>
            <person name="Halligan D.L."/>
            <person name="Halpern A.L."/>
            <person name="Halter G.M."/>
            <person name="Han M.V."/>
            <person name="Heger A."/>
            <person name="Hillier L."/>
            <person name="Hinrichs A.S."/>
            <person name="Holmes I."/>
            <person name="Hoskins R.A."/>
            <person name="Hubisz M.J."/>
            <person name="Hultmark D."/>
            <person name="Huntley M.A."/>
            <person name="Jaffe D.B."/>
            <person name="Jagadeeshan S."/>
            <person name="Jeck W.R."/>
            <person name="Johnson J."/>
            <person name="Jones C.D."/>
            <person name="Jordan W.C."/>
            <person name="Karpen G.H."/>
            <person name="Kataoka E."/>
            <person name="Keightley P.D."/>
            <person name="Kheradpour P."/>
            <person name="Kirkness E.F."/>
            <person name="Koerich L.B."/>
            <person name="Kristiansen K."/>
            <person name="Kudrna D."/>
            <person name="Kulathinal R.J."/>
            <person name="Kumar S."/>
            <person name="Kwok R."/>
            <person name="Lander E."/>
            <person name="Langley C.H."/>
            <person name="Lapoint R."/>
            <person name="Lazzaro B.P."/>
            <person name="Lee S.J."/>
            <person name="Levesque L."/>
            <person name="Li R."/>
            <person name="Lin C.F."/>
            <person name="Lin M.F."/>
            <person name="Lindblad-Toh K."/>
            <person name="Llopart A."/>
            <person name="Long M."/>
            <person name="Low L."/>
            <person name="Lozovsky E."/>
            <person name="Lu J."/>
            <person name="Luo M."/>
            <person name="Machado C.A."/>
            <person name="Makalowski W."/>
            <person name="Marzo M."/>
            <person name="Matsuda M."/>
            <person name="Matzkin L."/>
            <person name="McAllister B."/>
            <person name="McBride C.S."/>
            <person name="McKernan B."/>
            <person name="McKernan K."/>
            <person name="Mendez-Lago M."/>
            <person name="Minx P."/>
            <person name="Mollenhauer M.U."/>
            <person name="Montooth K."/>
            <person name="Mount S.M."/>
            <person name="Mu X."/>
            <person name="Myers E."/>
            <person name="Negre B."/>
            <person name="Newfeld S."/>
            <person name="Nielsen R."/>
            <person name="Noor M.A."/>
            <person name="O'Grady P."/>
            <person name="Pachter L."/>
            <person name="Papaceit M."/>
            <person name="Parisi M.J."/>
            <person name="Parisi M."/>
            <person name="Parts L."/>
            <person name="Pedersen J.S."/>
            <person name="Pesole G."/>
            <person name="Phillippy A.M."/>
            <person name="Ponting C.P."/>
            <person name="Pop M."/>
            <person name="Porcelli D."/>
            <person name="Powell J.R."/>
            <person name="Prohaska S."/>
            <person name="Pruitt K."/>
            <person name="Puig M."/>
            <person name="Quesneville H."/>
            <person name="Ram K.R."/>
            <person name="Rand D."/>
            <person name="Rasmussen M.D."/>
            <person name="Reed L.K."/>
            <person name="Reenan R."/>
            <person name="Reily A."/>
            <person name="Remington K.A."/>
            <person name="Rieger T.T."/>
            <person name="Ritchie M.G."/>
            <person name="Robin C."/>
            <person name="Rogers Y.H."/>
            <person name="Rohde C."/>
            <person name="Rozas J."/>
            <person name="Rubenfield M.J."/>
            <person name="Ruiz A."/>
            <person name="Russo S."/>
            <person name="Salzberg S.L."/>
            <person name="Sanchez-Gracia A."/>
            <person name="Saranga D.J."/>
            <person name="Sato H."/>
            <person name="Schaeffer S.W."/>
            <person name="Schatz M.C."/>
            <person name="Schlenke T."/>
            <person name="Schwartz R."/>
            <person name="Segarra C."/>
            <person name="Singh R.S."/>
            <person name="Sirot L."/>
            <person name="Sirota M."/>
            <person name="Sisneros N.B."/>
            <person name="Smith C.D."/>
            <person name="Smith T.F."/>
            <person name="Spieth J."/>
            <person name="Stage D.E."/>
            <person name="Stark A."/>
            <person name="Stephan W."/>
            <person name="Strausberg R.L."/>
            <person name="Strempel S."/>
            <person name="Sturgill D."/>
            <person name="Sutton G."/>
            <person name="Sutton G.G."/>
            <person name="Tao W."/>
            <person name="Teichmann S."/>
            <person name="Tobari Y.N."/>
            <person name="Tomimura Y."/>
            <person name="Tsolas J.M."/>
            <person name="Valente V.L."/>
            <person name="Venter E."/>
            <person name="Venter J.C."/>
            <person name="Vicario S."/>
            <person name="Vieira F.G."/>
            <person name="Vilella A.J."/>
            <person name="Villasante A."/>
            <person name="Walenz B."/>
            <person name="Wang J."/>
            <person name="Wasserman M."/>
            <person name="Watts T."/>
            <person name="Wilson D."/>
            <person name="Wilson R.K."/>
            <person name="Wing R.A."/>
            <person name="Wolfner M.F."/>
            <person name="Wong A."/>
            <person name="Wong G.K."/>
            <person name="Wu C.I."/>
            <person name="Wu G."/>
            <person name="Yamamoto D."/>
            <person name="Yang H.P."/>
            <person name="Yang S.P."/>
            <person name="Yorke J.A."/>
            <person name="Yoshida K."/>
            <person name="Zdobnov E."/>
            <person name="Zhang P."/>
            <person name="Zhang Y."/>
            <person name="Zimin A.V."/>
            <person name="Baldwin J."/>
            <person name="Abdouelleil A."/>
            <person name="Abdulkadir J."/>
            <person name="Abebe A."/>
            <person name="Abera B."/>
            <person name="Abreu J."/>
            <person name="Acer S.C."/>
            <person name="Aftuck L."/>
            <person name="Alexander A."/>
            <person name="An P."/>
            <person name="Anderson E."/>
            <person name="Anderson S."/>
            <person name="Arachi H."/>
            <person name="Azer M."/>
            <person name="Bachantsang P."/>
            <person name="Barry A."/>
            <person name="Bayul T."/>
            <person name="Berlin A."/>
            <person name="Bessette D."/>
            <person name="Bloom T."/>
            <person name="Blye J."/>
            <person name="Boguslavskiy L."/>
            <person name="Bonnet C."/>
            <person name="Boukhgalter B."/>
            <person name="Bourzgui I."/>
            <person name="Brown A."/>
            <person name="Cahill P."/>
            <person name="Channer S."/>
            <person name="Cheshatsang Y."/>
            <person name="Chuda L."/>
            <person name="Citroen M."/>
            <person name="Collymore A."/>
            <person name="Cooke P."/>
            <person name="Costello M."/>
            <person name="D'Aco K."/>
            <person name="Daza R."/>
            <person name="De Haan G."/>
            <person name="DeGray S."/>
            <person name="DeMaso C."/>
            <person name="Dhargay N."/>
            <person name="Dooley K."/>
            <person name="Dooley E."/>
            <person name="Doricent M."/>
            <person name="Dorje P."/>
            <person name="Dorjee K."/>
            <person name="Dupes A."/>
            <person name="Elong R."/>
            <person name="Falk J."/>
            <person name="Farina A."/>
            <person name="Faro S."/>
            <person name="Ferguson D."/>
            <person name="Fisher S."/>
            <person name="Foley C.D."/>
            <person name="Franke A."/>
            <person name="Friedrich D."/>
            <person name="Gadbois L."/>
            <person name="Gearin G."/>
            <person name="Gearin C.R."/>
            <person name="Giannoukos G."/>
            <person name="Goode T."/>
            <person name="Graham J."/>
            <person name="Grandbois E."/>
            <person name="Grewal S."/>
            <person name="Gyaltsen K."/>
            <person name="Hafez N."/>
            <person name="Hagos B."/>
            <person name="Hall J."/>
            <person name="Henson C."/>
            <person name="Hollinger A."/>
            <person name="Honan T."/>
            <person name="Huard M.D."/>
            <person name="Hughes L."/>
            <person name="Hurhula B."/>
            <person name="Husby M.E."/>
            <person name="Kamat A."/>
            <person name="Kanga B."/>
            <person name="Kashin S."/>
            <person name="Khazanovich D."/>
            <person name="Kisner P."/>
            <person name="Lance K."/>
            <person name="Lara M."/>
            <person name="Lee W."/>
            <person name="Lennon N."/>
            <person name="Letendre F."/>
            <person name="LeVine R."/>
            <person name="Lipovsky A."/>
            <person name="Liu X."/>
            <person name="Liu J."/>
            <person name="Liu S."/>
            <person name="Lokyitsang T."/>
            <person name="Lokyitsang Y."/>
            <person name="Lubonja R."/>
            <person name="Lui A."/>
            <person name="MacDonald P."/>
            <person name="Magnisalis V."/>
            <person name="Maru K."/>
            <person name="Matthews C."/>
            <person name="McCusker W."/>
            <person name="McDonough S."/>
            <person name="Mehta T."/>
            <person name="Meldrim J."/>
            <person name="Meneus L."/>
            <person name="Mihai O."/>
            <person name="Mihalev A."/>
            <person name="Mihova T."/>
            <person name="Mittelman R."/>
            <person name="Mlenga V."/>
            <person name="Montmayeur A."/>
            <person name="Mulrain L."/>
            <person name="Navidi A."/>
            <person name="Naylor J."/>
            <person name="Negash T."/>
            <person name="Nguyen T."/>
            <person name="Nguyen N."/>
            <person name="Nicol R."/>
            <person name="Norbu C."/>
            <person name="Norbu N."/>
            <person name="Novod N."/>
            <person name="O'Neill B."/>
            <person name="Osman S."/>
            <person name="Markiewicz E."/>
            <person name="Oyono O.L."/>
            <person name="Patti C."/>
            <person name="Phunkhang P."/>
            <person name="Pierre F."/>
            <person name="Priest M."/>
            <person name="Raghuraman S."/>
            <person name="Rege F."/>
            <person name="Reyes R."/>
            <person name="Rise C."/>
            <person name="Rogov P."/>
            <person name="Ross K."/>
            <person name="Ryan E."/>
            <person name="Settipalli S."/>
            <person name="Shea T."/>
            <person name="Sherpa N."/>
            <person name="Shi L."/>
            <person name="Shih D."/>
            <person name="Sparrow T."/>
            <person name="Spaulding J."/>
            <person name="Stalker J."/>
            <person name="Stange-Thomann N."/>
            <person name="Stavropoulos S."/>
            <person name="Stone C."/>
            <person name="Strader C."/>
            <person name="Tesfaye S."/>
            <person name="Thomson T."/>
            <person name="Thoulutsang Y."/>
            <person name="Thoulutsang D."/>
            <person name="Topham K."/>
            <person name="Topping I."/>
            <person name="Tsamla T."/>
            <person name="Vassiliev H."/>
            <person name="Vo A."/>
            <person name="Wangchuk T."/>
            <person name="Wangdi T."/>
            <person name="Weiand M."/>
            <person name="Wilkinson J."/>
            <person name="Wilson A."/>
            <person name="Yadav S."/>
            <person name="Young G."/>
            <person name="Yu Q."/>
            <person name="Zembek L."/>
            <person name="Zhong D."/>
            <person name="Zimmer A."/>
            <person name="Zwirko Z."/>
            <person name="Jaffe D.B."/>
            <person name="Alvarez P."/>
            <person name="Brockman W."/>
            <person name="Butler J."/>
            <person name="Chin C."/>
            <person name="Gnerre S."/>
            <person name="Grabherr M."/>
            <person name="Kleber M."/>
            <person name="Mauceli E."/>
            <person name="MacCallum I."/>
        </authorList>
    </citation>
    <scope>NUCLEOTIDE SEQUENCE [LARGE SCALE GENOMIC DNA]</scope>
    <source>
        <strain evidence="19">Tucson 15287-2541.00</strain>
    </source>
</reference>
<feature type="binding site" evidence="14">
    <location>
        <position position="361"/>
    </location>
    <ligand>
        <name>Zn(2+)</name>
        <dbReference type="ChEBI" id="CHEBI:29105"/>
        <label>2</label>
    </ligand>
</feature>
<dbReference type="EMBL" id="CH916367">
    <property type="protein sequence ID" value="EDW02373.1"/>
    <property type="molecule type" value="Genomic_DNA"/>
</dbReference>
<dbReference type="GO" id="GO:0004035">
    <property type="term" value="F:alkaline phosphatase activity"/>
    <property type="evidence" value="ECO:0007669"/>
    <property type="project" value="UniProtKB-EC"/>
</dbReference>
<dbReference type="OrthoDB" id="5818554at2759"/>
<dbReference type="InParanoid" id="B4J8T3"/>
<keyword evidence="12" id="KW-0449">Lipoprotein</keyword>
<dbReference type="Pfam" id="PF00245">
    <property type="entry name" value="Alk_phosphatase"/>
    <property type="match status" value="1"/>
</dbReference>
<dbReference type="GO" id="GO:0098552">
    <property type="term" value="C:side of membrane"/>
    <property type="evidence" value="ECO:0007669"/>
    <property type="project" value="UniProtKB-KW"/>
</dbReference>
<evidence type="ECO:0000313" key="18">
    <source>
        <dbReference type="EMBL" id="EDW02373.1"/>
    </source>
</evidence>
<dbReference type="Proteomes" id="UP000001070">
    <property type="component" value="Unassembled WGS sequence"/>
</dbReference>
<keyword evidence="17" id="KW-0732">Signal</keyword>
<feature type="binding site" evidence="14">
    <location>
        <position position="402"/>
    </location>
    <ligand>
        <name>Zn(2+)</name>
        <dbReference type="ChEBI" id="CHEBI:29105"/>
        <label>2</label>
    </ligand>
</feature>
<keyword evidence="11" id="KW-0325">Glycoprotein</keyword>
<keyword evidence="4" id="KW-1003">Cell membrane</keyword>
<dbReference type="SUPFAM" id="SSF53649">
    <property type="entry name" value="Alkaline phosphatase-like"/>
    <property type="match status" value="1"/>
</dbReference>
<keyword evidence="8 14" id="KW-0862">Zinc</keyword>
<feature type="chain" id="PRO_5002808571" description="Alkaline phosphatase" evidence="17">
    <location>
        <begin position="26"/>
        <end position="524"/>
    </location>
</feature>
<keyword evidence="6 14" id="KW-0479">Metal-binding</keyword>
<dbReference type="Gene3D" id="3.40.720.10">
    <property type="entry name" value="Alkaline Phosphatase, subunit A"/>
    <property type="match status" value="1"/>
</dbReference>
<dbReference type="InterPro" id="IPR017850">
    <property type="entry name" value="Alkaline_phosphatase_core_sf"/>
</dbReference>
<comment type="subcellular location">
    <subcellularLocation>
        <location evidence="1">Cell membrane</location>
        <topology evidence="1">Lipid-anchor</topology>
        <topology evidence="1">GPI-anchor</topology>
    </subcellularLocation>
</comment>
<accession>B4J8T3</accession>
<keyword evidence="7 16" id="KW-0378">Hydrolase</keyword>
<dbReference type="EC" id="3.1.3.1" evidence="3 16"/>
<dbReference type="GO" id="GO:0046872">
    <property type="term" value="F:metal ion binding"/>
    <property type="evidence" value="ECO:0007669"/>
    <property type="project" value="UniProtKB-KW"/>
</dbReference>
<proteinExistence type="inferred from homology"/>
<comment type="cofactor">
    <cofactor evidence="14">
        <name>Zn(2+)</name>
        <dbReference type="ChEBI" id="CHEBI:29105"/>
    </cofactor>
    <text evidence="14">Binds 2 Zn(2+) ions.</text>
</comment>
<evidence type="ECO:0000256" key="6">
    <source>
        <dbReference type="ARBA" id="ARBA00022723"/>
    </source>
</evidence>
<evidence type="ECO:0000256" key="1">
    <source>
        <dbReference type="ARBA" id="ARBA00004609"/>
    </source>
</evidence>
<dbReference type="InterPro" id="IPR018299">
    <property type="entry name" value="Alkaline_phosphatase_AS"/>
</dbReference>
<feature type="binding site" evidence="14">
    <location>
        <position position="85"/>
    </location>
    <ligand>
        <name>Mg(2+)</name>
        <dbReference type="ChEBI" id="CHEBI:18420"/>
    </ligand>
</feature>
<evidence type="ECO:0000256" key="8">
    <source>
        <dbReference type="ARBA" id="ARBA00022833"/>
    </source>
</evidence>
<dbReference type="KEGG" id="dgr:6561296"/>
<evidence type="ECO:0000256" key="12">
    <source>
        <dbReference type="ARBA" id="ARBA00023288"/>
    </source>
</evidence>
<keyword evidence="5" id="KW-0336">GPI-anchor</keyword>
<dbReference type="SMR" id="B4J8T3"/>
<evidence type="ECO:0000256" key="2">
    <source>
        <dbReference type="ARBA" id="ARBA00005984"/>
    </source>
</evidence>
<evidence type="ECO:0000256" key="17">
    <source>
        <dbReference type="SAM" id="SignalP"/>
    </source>
</evidence>
<dbReference type="CDD" id="cd16012">
    <property type="entry name" value="ALP"/>
    <property type="match status" value="1"/>
</dbReference>
<dbReference type="FunCoup" id="B4J8T3">
    <property type="interactions" value="147"/>
</dbReference>
<feature type="binding site" evidence="14">
    <location>
        <position position="192"/>
    </location>
    <ligand>
        <name>Mg(2+)</name>
        <dbReference type="ChEBI" id="CHEBI:18420"/>
    </ligand>
</feature>
<feature type="active site" description="Phosphoserine intermediate" evidence="13">
    <location>
        <position position="129"/>
    </location>
</feature>
<comment type="similarity">
    <text evidence="2 15">Belongs to the alkaline phosphatase family.</text>
</comment>
<dbReference type="HOGENOM" id="CLU_008539_4_0_1"/>
<keyword evidence="9 14" id="KW-0460">Magnesium</keyword>
<dbReference type="eggNOG" id="KOG4126">
    <property type="taxonomic scope" value="Eukaryota"/>
</dbReference>
<evidence type="ECO:0000256" key="16">
    <source>
        <dbReference type="RuleBase" id="RU003947"/>
    </source>
</evidence>
<evidence type="ECO:0000256" key="4">
    <source>
        <dbReference type="ARBA" id="ARBA00022475"/>
    </source>
</evidence>
<sequence length="524" mass="57721">MEIRHNILQLRLLLVSVLFLAIGHAQGDHQHARSSAVHSLPVKNPEEMEALYWRENAQSTLAAKLAALELAHTKKAKNVILFLGDGMSIHTVTATRNLLGDSSAKVYFEQFPYTGLSKTYCINRQVADSACTATAYLGGVKGNYGTIGVNANVPRYDCKAAYEAANQVDGIAKWAQDVGKDVGLVTSARVTHASPAGVYAHISDRNWENDAEVISAQCDPEESIDIARQLVEWDVGKRLKVILGGGRQNFLNNTERDEAGYQGYRTDGRNLIKNWLADKKDQKASYVWSHKGLTQLDLDNTDYLLGLFASGHLPYDGDRERSPKNSPLADPSLTELTEAAIRVLSRNDEGFFLFVEGARIDMAHHDNYARRSLEDTAEFARAVQKAREMTSDQDTLIVVTSDHSHVLTVNGYPRREQDITGLADKDADDNLPYNILSYANGPGYAGTYTKTDGRKRVTQKHTEYPLYVSPSMVPLNADTHGGDDVTVFASGPYAQYFSGNYEQTNIPAMMARAAGIGPYANVQP</sequence>
<evidence type="ECO:0000256" key="9">
    <source>
        <dbReference type="ARBA" id="ARBA00022842"/>
    </source>
</evidence>
<comment type="cofactor">
    <cofactor evidence="14">
        <name>Mg(2+)</name>
        <dbReference type="ChEBI" id="CHEBI:18420"/>
    </cofactor>
    <text evidence="14">Binds 1 Mg(2+) ion.</text>
</comment>
<feature type="binding site" evidence="14">
    <location>
        <position position="403"/>
    </location>
    <ligand>
        <name>Zn(2+)</name>
        <dbReference type="ChEBI" id="CHEBI:29105"/>
        <label>2</label>
    </ligand>
</feature>
<evidence type="ECO:0000256" key="13">
    <source>
        <dbReference type="PIRSR" id="PIRSR601952-1"/>
    </source>
</evidence>
<dbReference type="SMART" id="SM00098">
    <property type="entry name" value="alkPPc"/>
    <property type="match status" value="1"/>
</dbReference>
<evidence type="ECO:0000256" key="10">
    <source>
        <dbReference type="ARBA" id="ARBA00023136"/>
    </source>
</evidence>
<evidence type="ECO:0000256" key="5">
    <source>
        <dbReference type="ARBA" id="ARBA00022622"/>
    </source>
</evidence>
<dbReference type="InterPro" id="IPR001952">
    <property type="entry name" value="Alkaline_phosphatase"/>
</dbReference>
<dbReference type="PRINTS" id="PR00113">
    <property type="entry name" value="ALKPHPHTASE"/>
</dbReference>
<feature type="binding site" evidence="14">
    <location>
        <position position="356"/>
    </location>
    <ligand>
        <name>Mg(2+)</name>
        <dbReference type="ChEBI" id="CHEBI:18420"/>
    </ligand>
</feature>
<feature type="binding site" evidence="14">
    <location>
        <position position="194"/>
    </location>
    <ligand>
        <name>Mg(2+)</name>
        <dbReference type="ChEBI" id="CHEBI:18420"/>
    </ligand>
</feature>